<dbReference type="InterPro" id="IPR027417">
    <property type="entry name" value="P-loop_NTPase"/>
</dbReference>
<dbReference type="InterPro" id="IPR002121">
    <property type="entry name" value="HRDC_dom"/>
</dbReference>
<feature type="domain" description="HRDC" evidence="1">
    <location>
        <begin position="205"/>
        <end position="283"/>
    </location>
</feature>
<evidence type="ECO:0000259" key="1">
    <source>
        <dbReference type="PROSITE" id="PS50967"/>
    </source>
</evidence>
<dbReference type="SUPFAM" id="SSF47819">
    <property type="entry name" value="HRDC-like"/>
    <property type="match status" value="1"/>
</dbReference>
<dbReference type="SMART" id="SM00341">
    <property type="entry name" value="HRDC"/>
    <property type="match status" value="1"/>
</dbReference>
<feature type="non-terminal residue" evidence="2">
    <location>
        <position position="1"/>
    </location>
</feature>
<dbReference type="InterPro" id="IPR010997">
    <property type="entry name" value="HRDC-like_sf"/>
</dbReference>
<dbReference type="GO" id="GO:0000166">
    <property type="term" value="F:nucleotide binding"/>
    <property type="evidence" value="ECO:0007669"/>
    <property type="project" value="InterPro"/>
</dbReference>
<dbReference type="Gene3D" id="1.10.150.80">
    <property type="entry name" value="HRDC domain"/>
    <property type="match status" value="1"/>
</dbReference>
<dbReference type="InterPro" id="IPR051055">
    <property type="entry name" value="PIF1_helicase"/>
</dbReference>
<protein>
    <recommendedName>
        <fullName evidence="1">HRDC domain-containing protein</fullName>
    </recommendedName>
</protein>
<dbReference type="AlphaFoldDB" id="A0A382I346"/>
<proteinExistence type="predicted"/>
<dbReference type="SUPFAM" id="SSF52540">
    <property type="entry name" value="P-loop containing nucleoside triphosphate hydrolases"/>
    <property type="match status" value="1"/>
</dbReference>
<reference evidence="2" key="1">
    <citation type="submission" date="2018-05" db="EMBL/GenBank/DDBJ databases">
        <authorList>
            <person name="Lanie J.A."/>
            <person name="Ng W.-L."/>
            <person name="Kazmierczak K.M."/>
            <person name="Andrzejewski T.M."/>
            <person name="Davidsen T.M."/>
            <person name="Wayne K.J."/>
            <person name="Tettelin H."/>
            <person name="Glass J.I."/>
            <person name="Rusch D."/>
            <person name="Podicherti R."/>
            <person name="Tsui H.-C.T."/>
            <person name="Winkler M.E."/>
        </authorList>
    </citation>
    <scope>NUCLEOTIDE SEQUENCE</scope>
</reference>
<gene>
    <name evidence="2" type="ORF">METZ01_LOCUS246934</name>
</gene>
<sequence>IGTIRKIFDKKKILEIEVKGKVFDVIPDTWEKINYKYDKETEEIIEDVVATYTQFPIRLGWAITIHKSQGLTLESCSIDLGYGAFAHGQTYVALSRCKRLKDINLVEPLEVSDIKVNERVIIFHEELSPINHKTGTIKPSKLASSKEKMSLVEALQDAEDQLILARHLAKQIDKPWGIPEEKIFSIRKAADEFIKENQLDISGGEDKDQEAIKQLLSLRWSIAQSEGLRWKKIGNIFSRKTIKEMVKNKPKNLDEMLEIYGVGPIKLEKYGQQFLDVLKDVFH</sequence>
<dbReference type="CDD" id="cd18809">
    <property type="entry name" value="SF1_C_RecD"/>
    <property type="match status" value="1"/>
</dbReference>
<evidence type="ECO:0000313" key="2">
    <source>
        <dbReference type="EMBL" id="SVB94080.1"/>
    </source>
</evidence>
<dbReference type="PANTHER" id="PTHR47642">
    <property type="entry name" value="ATP-DEPENDENT DNA HELICASE"/>
    <property type="match status" value="1"/>
</dbReference>
<name>A0A382I346_9ZZZZ</name>
<dbReference type="EMBL" id="UINC01064935">
    <property type="protein sequence ID" value="SVB94080.1"/>
    <property type="molecule type" value="Genomic_DNA"/>
</dbReference>
<dbReference type="Gene3D" id="3.40.50.300">
    <property type="entry name" value="P-loop containing nucleotide triphosphate hydrolases"/>
    <property type="match status" value="1"/>
</dbReference>
<organism evidence="2">
    <name type="scientific">marine metagenome</name>
    <dbReference type="NCBI Taxonomy" id="408172"/>
    <lineage>
        <taxon>unclassified sequences</taxon>
        <taxon>metagenomes</taxon>
        <taxon>ecological metagenomes</taxon>
    </lineage>
</organism>
<accession>A0A382I346</accession>
<dbReference type="Pfam" id="PF00570">
    <property type="entry name" value="HRDC"/>
    <property type="match status" value="1"/>
</dbReference>
<dbReference type="InterPro" id="IPR044876">
    <property type="entry name" value="HRDC_dom_sf"/>
</dbReference>
<dbReference type="PROSITE" id="PS50967">
    <property type="entry name" value="HRDC"/>
    <property type="match status" value="1"/>
</dbReference>
<dbReference type="GO" id="GO:0003676">
    <property type="term" value="F:nucleic acid binding"/>
    <property type="evidence" value="ECO:0007669"/>
    <property type="project" value="InterPro"/>
</dbReference>